<protein>
    <submittedName>
        <fullName evidence="1">Uncharacterized protein</fullName>
    </submittedName>
</protein>
<evidence type="ECO:0000313" key="2">
    <source>
        <dbReference type="Proteomes" id="UP000184693"/>
    </source>
</evidence>
<proteinExistence type="predicted"/>
<dbReference type="EMBL" id="FSRM01000001">
    <property type="protein sequence ID" value="SIO19783.1"/>
    <property type="molecule type" value="Genomic_DNA"/>
</dbReference>
<dbReference type="RefSeq" id="WP_074265242.1">
    <property type="nucleotide sequence ID" value="NZ_FSRM01000001.1"/>
</dbReference>
<dbReference type="Proteomes" id="UP000184693">
    <property type="component" value="Unassembled WGS sequence"/>
</dbReference>
<name>A0A1N6HJ69_9BURK</name>
<organism evidence="1 2">
    <name type="scientific">Paraburkholderia phenazinium</name>
    <dbReference type="NCBI Taxonomy" id="60549"/>
    <lineage>
        <taxon>Bacteria</taxon>
        <taxon>Pseudomonadati</taxon>
        <taxon>Pseudomonadota</taxon>
        <taxon>Betaproteobacteria</taxon>
        <taxon>Burkholderiales</taxon>
        <taxon>Burkholderiaceae</taxon>
        <taxon>Paraburkholderia</taxon>
    </lineage>
</organism>
<evidence type="ECO:0000313" key="1">
    <source>
        <dbReference type="EMBL" id="SIO19783.1"/>
    </source>
</evidence>
<sequence length="516" mass="56887">MIARVLPITQVKPDLKDAVRMSVAEIERFLAMFYPIDVIRQQQSALAIAGQWLSRVKGFHDDDDFLYLVRDFLSWILSGGERSLASDQLAFFFSGFMPSYGTARTFLGIVNDGGNWLDVRAFMHSQAYGNAKRYVESFDWSGGGKKAQAEAKAWVGVLKEEDRKLQAAALGGTVMLAQALPAPDAPITDVPANDPFFPKPPPSLRVVPPVEAPTVGESIGEAVGSRLAPYLLRLGGMVLFTIAIVVMPSNAFEHYTEDEDLRKWQAGYARKKQIAIPAPEVKTEVKADTLTNECKLQIENNQKNGAKCENDGYTLMEKSLGYKRLVDPPRGRGLDGLFEKQWDMSAPNPMPQIVSEPPPGGKLVFILDTMKPPTLKYKALNPEATSPVAYPLFVVFEAKHISKGFDPDDTDGINKEAKRRLGETCDGTQMSEPWTEERIPKALDRSVRAGGMTVDEKVKKLKAIQTSRYARWIFICLPGATGSSSKLFVLIDIVASGMQLENALKPAPSQPAENTF</sequence>
<reference evidence="1 2" key="1">
    <citation type="submission" date="2016-11" db="EMBL/GenBank/DDBJ databases">
        <authorList>
            <person name="Jaros S."/>
            <person name="Januszkiewicz K."/>
            <person name="Wedrychowicz H."/>
        </authorList>
    </citation>
    <scope>NUCLEOTIDE SEQUENCE [LARGE SCALE GENOMIC DNA]</scope>
    <source>
        <strain evidence="1 2">GAS86</strain>
    </source>
</reference>
<accession>A0A1N6HJ69</accession>
<gene>
    <name evidence="1" type="ORF">SAMN05444168_3337</name>
</gene>
<dbReference type="OrthoDB" id="9135380at2"/>
<dbReference type="AlphaFoldDB" id="A0A1N6HJ69"/>